<dbReference type="PANTHER" id="PTHR21089">
    <property type="entry name" value="SHIKIMATE DEHYDROGENASE"/>
    <property type="match status" value="1"/>
</dbReference>
<organism evidence="5 6">
    <name type="scientific">Yaniella flava</name>
    <dbReference type="NCBI Taxonomy" id="287930"/>
    <lineage>
        <taxon>Bacteria</taxon>
        <taxon>Bacillati</taxon>
        <taxon>Actinomycetota</taxon>
        <taxon>Actinomycetes</taxon>
        <taxon>Micrococcales</taxon>
        <taxon>Micrococcaceae</taxon>
        <taxon>Yaniella</taxon>
    </lineage>
</organism>
<dbReference type="SUPFAM" id="SSF51735">
    <property type="entry name" value="NAD(P)-binding Rossmann-fold domains"/>
    <property type="match status" value="1"/>
</dbReference>
<dbReference type="SUPFAM" id="SSF53223">
    <property type="entry name" value="Aminoacid dehydrogenase-like, N-terminal domain"/>
    <property type="match status" value="1"/>
</dbReference>
<name>A0ABN2UPQ6_9MICC</name>
<keyword evidence="2" id="KW-0057">Aromatic amino acid biosynthesis</keyword>
<dbReference type="Proteomes" id="UP001501461">
    <property type="component" value="Unassembled WGS sequence"/>
</dbReference>
<dbReference type="Gene3D" id="3.40.50.720">
    <property type="entry name" value="NAD(P)-binding Rossmann-like Domain"/>
    <property type="match status" value="1"/>
</dbReference>
<keyword evidence="2" id="KW-0028">Amino-acid biosynthesis</keyword>
<evidence type="ECO:0000256" key="1">
    <source>
        <dbReference type="ARBA" id="ARBA00004871"/>
    </source>
</evidence>
<dbReference type="InterPro" id="IPR041121">
    <property type="entry name" value="SDH_C"/>
</dbReference>
<evidence type="ECO:0000313" key="6">
    <source>
        <dbReference type="Proteomes" id="UP001501461"/>
    </source>
</evidence>
<feature type="domain" description="Shikimate dehydrogenase substrate binding N-terminal" evidence="3">
    <location>
        <begin position="10"/>
        <end position="98"/>
    </location>
</feature>
<feature type="domain" description="SDH C-terminal" evidence="4">
    <location>
        <begin position="254"/>
        <end position="283"/>
    </location>
</feature>
<reference evidence="5 6" key="1">
    <citation type="journal article" date="2019" name="Int. J. Syst. Evol. Microbiol.">
        <title>The Global Catalogue of Microorganisms (GCM) 10K type strain sequencing project: providing services to taxonomists for standard genome sequencing and annotation.</title>
        <authorList>
            <consortium name="The Broad Institute Genomics Platform"/>
            <consortium name="The Broad Institute Genome Sequencing Center for Infectious Disease"/>
            <person name="Wu L."/>
            <person name="Ma J."/>
        </authorList>
    </citation>
    <scope>NUCLEOTIDE SEQUENCE [LARGE SCALE GENOMIC DNA]</scope>
    <source>
        <strain evidence="5 6">JCM 13595</strain>
    </source>
</reference>
<comment type="pathway">
    <text evidence="1">Metabolic intermediate biosynthesis; chorismate biosynthesis; chorismate from D-erythrose 4-phosphate and phosphoenolpyruvate: step 4/7.</text>
</comment>
<dbReference type="InterPro" id="IPR036291">
    <property type="entry name" value="NAD(P)-bd_dom_sf"/>
</dbReference>
<dbReference type="CDD" id="cd01065">
    <property type="entry name" value="NAD_bind_Shikimate_DH"/>
    <property type="match status" value="1"/>
</dbReference>
<gene>
    <name evidence="5" type="ORF">GCM10009720_21810</name>
</gene>
<accession>A0ABN2UPQ6</accession>
<dbReference type="NCBIfam" id="NF009201">
    <property type="entry name" value="PRK12549.1"/>
    <property type="match status" value="1"/>
</dbReference>
<dbReference type="InterPro" id="IPR046346">
    <property type="entry name" value="Aminoacid_DH-like_N_sf"/>
</dbReference>
<evidence type="ECO:0000259" key="4">
    <source>
        <dbReference type="Pfam" id="PF18317"/>
    </source>
</evidence>
<evidence type="ECO:0000259" key="3">
    <source>
        <dbReference type="Pfam" id="PF08501"/>
    </source>
</evidence>
<protein>
    <submittedName>
        <fullName evidence="5">Shikimate dehydrogenase</fullName>
    </submittedName>
</protein>
<dbReference type="PANTHER" id="PTHR21089:SF1">
    <property type="entry name" value="BIFUNCTIONAL 3-DEHYDROQUINATE DEHYDRATASE_SHIKIMATE DEHYDROGENASE, CHLOROPLASTIC"/>
    <property type="match status" value="1"/>
</dbReference>
<keyword evidence="6" id="KW-1185">Reference proteome</keyword>
<dbReference type="EMBL" id="BAAAMN010000048">
    <property type="protein sequence ID" value="GAA2041032.1"/>
    <property type="molecule type" value="Genomic_DNA"/>
</dbReference>
<dbReference type="Pfam" id="PF08501">
    <property type="entry name" value="Shikimate_dh_N"/>
    <property type="match status" value="1"/>
</dbReference>
<evidence type="ECO:0000256" key="2">
    <source>
        <dbReference type="ARBA" id="ARBA00023141"/>
    </source>
</evidence>
<dbReference type="Pfam" id="PF18317">
    <property type="entry name" value="SDH_C"/>
    <property type="match status" value="1"/>
</dbReference>
<comment type="caution">
    <text evidence="5">The sequence shown here is derived from an EMBL/GenBank/DDBJ whole genome shotgun (WGS) entry which is preliminary data.</text>
</comment>
<proteinExistence type="predicted"/>
<dbReference type="Gene3D" id="3.40.50.10860">
    <property type="entry name" value="Leucine Dehydrogenase, chain A, domain 1"/>
    <property type="match status" value="1"/>
</dbReference>
<evidence type="ECO:0000313" key="5">
    <source>
        <dbReference type="EMBL" id="GAA2041032.1"/>
    </source>
</evidence>
<sequence length="292" mass="30978">MSNTGYRIGLIGDHIGTSHSPGIHRAEAAAHGLSDFRYELIDLAGRPITDDQLGQVLEGYIADGYTGFNVTHPHKQAIVPFLDGLSDAARRLGAVNNVVYEAGGWVGHNTDHSGFLAGLHRMLAPEAARDTAVLFGAGGAGAAVASALVEYGVRHLYVIDTDAGQRQRLADVLTPALPSGVVLETGGPDRADAWVPAADAVINATPIGMDYLPGTPFDTRLLQSRHWVADVIYRPVQTELLNGAQQLGCITVNGTAMLVEQAADTFELQTGLTANRQRMRQHLTETLAASAN</sequence>
<dbReference type="InterPro" id="IPR013708">
    <property type="entry name" value="Shikimate_DH-bd_N"/>
</dbReference>
<dbReference type="RefSeq" id="WP_343958546.1">
    <property type="nucleotide sequence ID" value="NZ_BAAAMN010000048.1"/>
</dbReference>
<dbReference type="InterPro" id="IPR022893">
    <property type="entry name" value="Shikimate_DH_fam"/>
</dbReference>